<sequence length="67" mass="7670">MCIQNVGTKCAYKIWVKIVGTKCAYKICVQNMRTKGAYKRCVQKVRTKLCVQVYAFNMQCARVIEAS</sequence>
<reference evidence="1" key="1">
    <citation type="submission" date="2016-05" db="EMBL/GenBank/DDBJ databases">
        <authorList>
            <person name="Lavstsen T."/>
            <person name="Jespersen J.S."/>
        </authorList>
    </citation>
    <scope>NUCLEOTIDE SEQUENCE [LARGE SCALE GENOMIC DNA]</scope>
</reference>
<proteinExistence type="predicted"/>
<name>A0A1A8YRX9_PLAOA</name>
<dbReference type="Proteomes" id="UP000078550">
    <property type="component" value="Unassembled WGS sequence"/>
</dbReference>
<organism evidence="1 4">
    <name type="scientific">Plasmodium ovale wallikeri</name>
    <dbReference type="NCBI Taxonomy" id="864142"/>
    <lineage>
        <taxon>Eukaryota</taxon>
        <taxon>Sar</taxon>
        <taxon>Alveolata</taxon>
        <taxon>Apicomplexa</taxon>
        <taxon>Aconoidasida</taxon>
        <taxon>Haemosporida</taxon>
        <taxon>Plasmodiidae</taxon>
        <taxon>Plasmodium</taxon>
        <taxon>Plasmodium (Plasmodium)</taxon>
    </lineage>
</organism>
<evidence type="ECO:0000313" key="2">
    <source>
        <dbReference type="EMBL" id="SBT34718.1"/>
    </source>
</evidence>
<dbReference type="AlphaFoldDB" id="A0A1A8YRX9"/>
<gene>
    <name evidence="1" type="ORF">POVWA1_021330</name>
    <name evidence="2" type="ORF">POVWA2_021300</name>
</gene>
<dbReference type="EMBL" id="FLRD01000070">
    <property type="protein sequence ID" value="SBT34263.1"/>
    <property type="molecule type" value="Genomic_DNA"/>
</dbReference>
<evidence type="ECO:0000313" key="4">
    <source>
        <dbReference type="Proteomes" id="UP000078555"/>
    </source>
</evidence>
<dbReference type="EMBL" id="FLRE01000084">
    <property type="protein sequence ID" value="SBT34718.1"/>
    <property type="molecule type" value="Genomic_DNA"/>
</dbReference>
<dbReference type="Proteomes" id="UP000078555">
    <property type="component" value="Unassembled WGS sequence"/>
</dbReference>
<protein>
    <submittedName>
        <fullName evidence="1">Uncharacterized protein</fullName>
    </submittedName>
</protein>
<evidence type="ECO:0000313" key="3">
    <source>
        <dbReference type="Proteomes" id="UP000078550"/>
    </source>
</evidence>
<reference evidence="3 4" key="2">
    <citation type="submission" date="2016-05" db="EMBL/GenBank/DDBJ databases">
        <authorList>
            <person name="Naeem Raeece"/>
        </authorList>
    </citation>
    <scope>NUCLEOTIDE SEQUENCE [LARGE SCALE GENOMIC DNA]</scope>
</reference>
<keyword evidence="4" id="KW-1185">Reference proteome</keyword>
<evidence type="ECO:0000313" key="1">
    <source>
        <dbReference type="EMBL" id="SBT34263.1"/>
    </source>
</evidence>
<accession>A0A1A8YRX9</accession>